<accession>A0AAD6S223</accession>
<feature type="chain" id="PRO_5042218255" evidence="1">
    <location>
        <begin position="20"/>
        <end position="204"/>
    </location>
</feature>
<keyword evidence="1" id="KW-0732">Signal</keyword>
<name>A0AAD6S223_9AGAR</name>
<gene>
    <name evidence="2" type="ORF">C8F04DRAFT_1243250</name>
</gene>
<evidence type="ECO:0000256" key="1">
    <source>
        <dbReference type="SAM" id="SignalP"/>
    </source>
</evidence>
<sequence>MKFALLVAFASVLGLSVTASSVLPTACGPNANILSESSFAHKGAEVKLSTISCPGSDVRGRGSLVNALKRQVVSQCDAVTNPCSSTVCDLRPEQPSLLDCNDLTIALDGLSDPLLIPPSTGVIATLATCTYIYINLDTVEYSVCGSAFVASPDGPIIRPKGTLGIDTTTHCFTTSTTSIGGICFSPQVPGNDWFVQVEASSESG</sequence>
<proteinExistence type="predicted"/>
<dbReference type="Proteomes" id="UP001218188">
    <property type="component" value="Unassembled WGS sequence"/>
</dbReference>
<reference evidence="2" key="1">
    <citation type="submission" date="2023-03" db="EMBL/GenBank/DDBJ databases">
        <title>Massive genome expansion in bonnet fungi (Mycena s.s.) driven by repeated elements and novel gene families across ecological guilds.</title>
        <authorList>
            <consortium name="Lawrence Berkeley National Laboratory"/>
            <person name="Harder C.B."/>
            <person name="Miyauchi S."/>
            <person name="Viragh M."/>
            <person name="Kuo A."/>
            <person name="Thoen E."/>
            <person name="Andreopoulos B."/>
            <person name="Lu D."/>
            <person name="Skrede I."/>
            <person name="Drula E."/>
            <person name="Henrissat B."/>
            <person name="Morin E."/>
            <person name="Kohler A."/>
            <person name="Barry K."/>
            <person name="LaButti K."/>
            <person name="Morin E."/>
            <person name="Salamov A."/>
            <person name="Lipzen A."/>
            <person name="Mereny Z."/>
            <person name="Hegedus B."/>
            <person name="Baldrian P."/>
            <person name="Stursova M."/>
            <person name="Weitz H."/>
            <person name="Taylor A."/>
            <person name="Grigoriev I.V."/>
            <person name="Nagy L.G."/>
            <person name="Martin F."/>
            <person name="Kauserud H."/>
        </authorList>
    </citation>
    <scope>NUCLEOTIDE SEQUENCE</scope>
    <source>
        <strain evidence="2">CBHHK200</strain>
    </source>
</reference>
<protein>
    <submittedName>
        <fullName evidence="2">Uncharacterized protein</fullName>
    </submittedName>
</protein>
<comment type="caution">
    <text evidence="2">The sequence shown here is derived from an EMBL/GenBank/DDBJ whole genome shotgun (WGS) entry which is preliminary data.</text>
</comment>
<keyword evidence="3" id="KW-1185">Reference proteome</keyword>
<organism evidence="2 3">
    <name type="scientific">Mycena alexandri</name>
    <dbReference type="NCBI Taxonomy" id="1745969"/>
    <lineage>
        <taxon>Eukaryota</taxon>
        <taxon>Fungi</taxon>
        <taxon>Dikarya</taxon>
        <taxon>Basidiomycota</taxon>
        <taxon>Agaricomycotina</taxon>
        <taxon>Agaricomycetes</taxon>
        <taxon>Agaricomycetidae</taxon>
        <taxon>Agaricales</taxon>
        <taxon>Marasmiineae</taxon>
        <taxon>Mycenaceae</taxon>
        <taxon>Mycena</taxon>
    </lineage>
</organism>
<evidence type="ECO:0000313" key="2">
    <source>
        <dbReference type="EMBL" id="KAJ7018460.1"/>
    </source>
</evidence>
<dbReference type="EMBL" id="JARJCM010000340">
    <property type="protein sequence ID" value="KAJ7018460.1"/>
    <property type="molecule type" value="Genomic_DNA"/>
</dbReference>
<dbReference type="AlphaFoldDB" id="A0AAD6S223"/>
<evidence type="ECO:0000313" key="3">
    <source>
        <dbReference type="Proteomes" id="UP001218188"/>
    </source>
</evidence>
<feature type="signal peptide" evidence="1">
    <location>
        <begin position="1"/>
        <end position="19"/>
    </location>
</feature>